<gene>
    <name evidence="1" type="ORF">SAMN04487928_1105</name>
</gene>
<reference evidence="2" key="1">
    <citation type="submission" date="2016-10" db="EMBL/GenBank/DDBJ databases">
        <authorList>
            <person name="Varghese N."/>
            <person name="Submissions S."/>
        </authorList>
    </citation>
    <scope>NUCLEOTIDE SEQUENCE [LARGE SCALE GENOMIC DNA]</scope>
    <source>
        <strain evidence="2">P18</strain>
    </source>
</reference>
<organism evidence="1 2">
    <name type="scientific">Butyrivibrio proteoclasticus</name>
    <dbReference type="NCBI Taxonomy" id="43305"/>
    <lineage>
        <taxon>Bacteria</taxon>
        <taxon>Bacillati</taxon>
        <taxon>Bacillota</taxon>
        <taxon>Clostridia</taxon>
        <taxon>Lachnospirales</taxon>
        <taxon>Lachnospiraceae</taxon>
        <taxon>Butyrivibrio</taxon>
    </lineage>
</organism>
<proteinExistence type="predicted"/>
<dbReference type="RefSeq" id="WP_074886825.1">
    <property type="nucleotide sequence ID" value="NZ_FOXO01000010.1"/>
</dbReference>
<evidence type="ECO:0000313" key="2">
    <source>
        <dbReference type="Proteomes" id="UP000182624"/>
    </source>
</evidence>
<evidence type="ECO:0000313" key="1">
    <source>
        <dbReference type="EMBL" id="SFP86163.1"/>
    </source>
</evidence>
<accession>A0A1I5TT14</accession>
<dbReference type="EMBL" id="FOXO01000010">
    <property type="protein sequence ID" value="SFP86163.1"/>
    <property type="molecule type" value="Genomic_DNA"/>
</dbReference>
<dbReference type="AlphaFoldDB" id="A0A1I5TT14"/>
<protein>
    <submittedName>
        <fullName evidence="1">Uncharacterized protein</fullName>
    </submittedName>
</protein>
<name>A0A1I5TT14_9FIRM</name>
<sequence length="119" mass="13548">MKEKRLSIRFRMDNPQDKEAWELLQRISEEKNISKNAVALRLICKGAVSTESMESISLNVVAERIAELVANKLVTDNRLIKEASFCEKGHTTTAITKDEPQTDEYRAVSEDALSFLDEF</sequence>
<dbReference type="Proteomes" id="UP000182624">
    <property type="component" value="Unassembled WGS sequence"/>
</dbReference>
<keyword evidence="2" id="KW-1185">Reference proteome</keyword>
<dbReference type="OrthoDB" id="2003617at2"/>